<proteinExistence type="predicted"/>
<feature type="transmembrane region" description="Helical" evidence="1">
    <location>
        <begin position="17"/>
        <end position="39"/>
    </location>
</feature>
<keyword evidence="1" id="KW-0812">Transmembrane</keyword>
<organism evidence="2 3">
    <name type="scientific">Vreelandella sulfidaeris</name>
    <dbReference type="NCBI Taxonomy" id="115553"/>
    <lineage>
        <taxon>Bacteria</taxon>
        <taxon>Pseudomonadati</taxon>
        <taxon>Pseudomonadota</taxon>
        <taxon>Gammaproteobacteria</taxon>
        <taxon>Oceanospirillales</taxon>
        <taxon>Halomonadaceae</taxon>
        <taxon>Vreelandella</taxon>
    </lineage>
</organism>
<sequence>MFFVLTDLVVEPLSLPIGVYALVLIVVGGVGSVALNKLANITTLGSMLFGKQLKVSY</sequence>
<reference evidence="2 3" key="1">
    <citation type="journal article" date="2019" name="Microbiol. Resour. Announc.">
        <title>Complete Genome Sequence of Halomonas sulfidaeris Strain Esulfide1 Isolated from a Metal Sulfide Rock at a Depth of 2,200 Meters, Obtained Using Nanopore Sequencing.</title>
        <authorList>
            <person name="Saito M."/>
            <person name="Nishigata A."/>
            <person name="Galipon J."/>
            <person name="Arakawa K."/>
        </authorList>
    </citation>
    <scope>NUCLEOTIDE SEQUENCE [LARGE SCALE GENOMIC DNA]</scope>
    <source>
        <strain evidence="2 3">ATCC BAA-803</strain>
    </source>
</reference>
<dbReference type="EMBL" id="AP019514">
    <property type="protein sequence ID" value="BBI59059.1"/>
    <property type="molecule type" value="Genomic_DNA"/>
</dbReference>
<dbReference type="AlphaFoldDB" id="A0A455U2V2"/>
<evidence type="ECO:0000256" key="1">
    <source>
        <dbReference type="SAM" id="Phobius"/>
    </source>
</evidence>
<protein>
    <submittedName>
        <fullName evidence="2">Uncharacterized protein</fullName>
    </submittedName>
</protein>
<keyword evidence="1" id="KW-1133">Transmembrane helix</keyword>
<dbReference type="Proteomes" id="UP000320231">
    <property type="component" value="Chromosome"/>
</dbReference>
<gene>
    <name evidence="2" type="ORF">HSBAA_03650</name>
</gene>
<name>A0A455U2V2_9GAMM</name>
<accession>A0A455U2V2</accession>
<evidence type="ECO:0000313" key="2">
    <source>
        <dbReference type="EMBL" id="BBI59059.1"/>
    </source>
</evidence>
<dbReference type="KEGG" id="hsr:HSBAA_03650"/>
<keyword evidence="1" id="KW-0472">Membrane</keyword>
<evidence type="ECO:0000313" key="3">
    <source>
        <dbReference type="Proteomes" id="UP000320231"/>
    </source>
</evidence>